<dbReference type="PANTHER" id="PTHR46112">
    <property type="entry name" value="AMINOPEPTIDASE"/>
    <property type="match status" value="1"/>
</dbReference>
<dbReference type="OrthoDB" id="9806388at2"/>
<dbReference type="PANTHER" id="PTHR46112:SF2">
    <property type="entry name" value="XAA-PRO AMINOPEPTIDASE P-RELATED"/>
    <property type="match status" value="1"/>
</dbReference>
<dbReference type="CDD" id="cd01066">
    <property type="entry name" value="APP_MetAP"/>
    <property type="match status" value="1"/>
</dbReference>
<dbReference type="STRING" id="252305.OB2597_19976"/>
<dbReference type="InterPro" id="IPR036005">
    <property type="entry name" value="Creatinase/aminopeptidase-like"/>
</dbReference>
<dbReference type="PRINTS" id="PR00599">
    <property type="entry name" value="MAPEPTIDASE"/>
</dbReference>
<dbReference type="RefSeq" id="WP_009803938.1">
    <property type="nucleotide sequence ID" value="NZ_AAMO01000008.1"/>
</dbReference>
<dbReference type="GO" id="GO:0008235">
    <property type="term" value="F:metalloexopeptidase activity"/>
    <property type="evidence" value="ECO:0007669"/>
    <property type="project" value="UniProtKB-ARBA"/>
</dbReference>
<protein>
    <recommendedName>
        <fullName evidence="1">Peptidase M24 domain-containing protein</fullName>
    </recommendedName>
</protein>
<dbReference type="SUPFAM" id="SSF53092">
    <property type="entry name" value="Creatinase/prolidase N-terminal domain"/>
    <property type="match status" value="1"/>
</dbReference>
<dbReference type="SUPFAM" id="SSF55920">
    <property type="entry name" value="Creatinase/aminopeptidase"/>
    <property type="match status" value="1"/>
</dbReference>
<accession>A3U0V5</accession>
<comment type="caution">
    <text evidence="2">The sequence shown here is derived from an EMBL/GenBank/DDBJ whole genome shotgun (WGS) entry which is preliminary data.</text>
</comment>
<dbReference type="HOGENOM" id="CLU_017266_4_2_5"/>
<dbReference type="GO" id="GO:0004177">
    <property type="term" value="F:aminopeptidase activity"/>
    <property type="evidence" value="ECO:0007669"/>
    <property type="project" value="UniProtKB-ARBA"/>
</dbReference>
<dbReference type="InterPro" id="IPR050659">
    <property type="entry name" value="Peptidase_M24B"/>
</dbReference>
<keyword evidence="3" id="KW-1185">Reference proteome</keyword>
<dbReference type="InterPro" id="IPR000994">
    <property type="entry name" value="Pept_M24"/>
</dbReference>
<dbReference type="InterPro" id="IPR001714">
    <property type="entry name" value="Pept_M24_MAP"/>
</dbReference>
<evidence type="ECO:0000259" key="1">
    <source>
        <dbReference type="Pfam" id="PF00557"/>
    </source>
</evidence>
<dbReference type="Gene3D" id="3.90.230.10">
    <property type="entry name" value="Creatinase/methionine aminopeptidase superfamily"/>
    <property type="match status" value="1"/>
</dbReference>
<reference evidence="2 3" key="1">
    <citation type="journal article" date="2010" name="J. Bacteriol.">
        <title>Genome sequences of Oceanicola granulosus HTCC2516(T) and Oceanicola batsensis HTCC2597(TDelta).</title>
        <authorList>
            <person name="Thrash J.C."/>
            <person name="Cho J.C."/>
            <person name="Vergin K.L."/>
            <person name="Giovannoni S.J."/>
        </authorList>
    </citation>
    <scope>NUCLEOTIDE SEQUENCE [LARGE SCALE GENOMIC DNA]</scope>
    <source>
        <strain evidence="3">ATCC BAA-863 / DSM 15984 / KCTC 12145 / HTCC2597</strain>
    </source>
</reference>
<dbReference type="Pfam" id="PF00557">
    <property type="entry name" value="Peptidase_M24"/>
    <property type="match status" value="1"/>
</dbReference>
<proteinExistence type="predicted"/>
<evidence type="ECO:0000313" key="2">
    <source>
        <dbReference type="EMBL" id="EAQ02396.1"/>
    </source>
</evidence>
<evidence type="ECO:0000313" key="3">
    <source>
        <dbReference type="Proteomes" id="UP000004318"/>
    </source>
</evidence>
<organism evidence="2 3">
    <name type="scientific">Pseudooceanicola batsensis (strain ATCC BAA-863 / DSM 15984 / KCTC 12145 / HTCC2597)</name>
    <name type="common">Oceanicola batsensis</name>
    <dbReference type="NCBI Taxonomy" id="252305"/>
    <lineage>
        <taxon>Bacteria</taxon>
        <taxon>Pseudomonadati</taxon>
        <taxon>Pseudomonadota</taxon>
        <taxon>Alphaproteobacteria</taxon>
        <taxon>Rhodobacterales</taxon>
        <taxon>Paracoccaceae</taxon>
        <taxon>Pseudooceanicola</taxon>
    </lineage>
</organism>
<name>A3U0V5_PSEBH</name>
<dbReference type="InterPro" id="IPR029149">
    <property type="entry name" value="Creatin/AminoP/Spt16_N"/>
</dbReference>
<dbReference type="Gene3D" id="3.40.350.10">
    <property type="entry name" value="Creatinase/prolidase N-terminal domain"/>
    <property type="match status" value="1"/>
</dbReference>
<dbReference type="Proteomes" id="UP000004318">
    <property type="component" value="Unassembled WGS sequence"/>
</dbReference>
<gene>
    <name evidence="2" type="ORF">OB2597_19976</name>
</gene>
<feature type="domain" description="Peptidase M24" evidence="1">
    <location>
        <begin position="194"/>
        <end position="395"/>
    </location>
</feature>
<dbReference type="EMBL" id="AAMO01000008">
    <property type="protein sequence ID" value="EAQ02396.1"/>
    <property type="molecule type" value="Genomic_DNA"/>
</dbReference>
<dbReference type="AlphaFoldDB" id="A3U0V5"/>
<sequence>MAYLNREAAQRLMEAEGLEALILFSAEAFAHATGASPGVATMWRREGAVAVLVPADAAVPETVVVSDLFAAGLRRESHIEDIRESPIWVEAMTLGDADPDAPLAPSFAGVWEADGRPAGNARPETFDPAVCYGHLRDALAEKGMRDARVGVEFTAVSARGYPELSAALAPAQLIDGTDIARQLRAVKAPEEIALLRSAVQVAETGIEAVRDAIAAGVSRNDLAAVWSEKVAVTGAETPMTGAWEYISVGPDPWGGNAVATPGDLVKVDVGCLMRGYTSDSGRTFVVGSPRRLQTELHAALMAGFHAGFDLLRPGVPLSEVHRAAQSAIRAKGLTGYSRGHFGHSLGTGPGSEEWPFISARAETRIESGMVLAFECPIYVTRLGGMIIEDQVEITEDGPVSMNRLPRDLVAC</sequence>